<evidence type="ECO:0000313" key="3">
    <source>
        <dbReference type="Proteomes" id="UP000634579"/>
    </source>
</evidence>
<accession>A0A8I0SAV3</accession>
<evidence type="ECO:0000256" key="1">
    <source>
        <dbReference type="SAM" id="Phobius"/>
    </source>
</evidence>
<organism evidence="2 3">
    <name type="scientific">Clavibacter phaseoli</name>
    <dbReference type="NCBI Taxonomy" id="1734031"/>
    <lineage>
        <taxon>Bacteria</taxon>
        <taxon>Bacillati</taxon>
        <taxon>Actinomycetota</taxon>
        <taxon>Actinomycetes</taxon>
        <taxon>Micrococcales</taxon>
        <taxon>Microbacteriaceae</taxon>
        <taxon>Clavibacter</taxon>
    </lineage>
</organism>
<dbReference type="AlphaFoldDB" id="A0A8I0SAV3"/>
<dbReference type="InterPro" id="IPR045919">
    <property type="entry name" value="DUF6338"/>
</dbReference>
<comment type="caution">
    <text evidence="2">The sequence shown here is derived from an EMBL/GenBank/DDBJ whole genome shotgun (WGS) entry which is preliminary data.</text>
</comment>
<feature type="transmembrane region" description="Helical" evidence="1">
    <location>
        <begin position="89"/>
        <end position="109"/>
    </location>
</feature>
<keyword evidence="1" id="KW-1133">Transmembrane helix</keyword>
<dbReference type="RefSeq" id="WP_194676331.1">
    <property type="nucleotide sequence ID" value="NZ_JADKRP010000011.1"/>
</dbReference>
<sequence>MIPTTLTGILLLLILLLPGFVFVTLRERHQPTRKLSVFRETSVVLAATTASYLLPALVVTGVVWFNEAFRRDVALALSTPATYVADHPLRIAAATAAWVLVGTGIGALLGTKRLAPFLVGTPGGSAWWKLFDPNPELVAGDFTTEVTATLDDGTVVTGTLYSWNRNAEDGPDREFTLQAPLWLQTPKQRRVQELDAAAITISARTIRYITVRYIVSDE</sequence>
<proteinExistence type="predicted"/>
<gene>
    <name evidence="2" type="ORF">ITJ42_16240</name>
</gene>
<dbReference type="EMBL" id="JADKRP010000011">
    <property type="protein sequence ID" value="MBF4632767.1"/>
    <property type="molecule type" value="Genomic_DNA"/>
</dbReference>
<name>A0A8I0SAV3_9MICO</name>
<keyword evidence="1" id="KW-0472">Membrane</keyword>
<evidence type="ECO:0000313" key="2">
    <source>
        <dbReference type="EMBL" id="MBF4632767.1"/>
    </source>
</evidence>
<dbReference type="Pfam" id="PF19865">
    <property type="entry name" value="DUF6338"/>
    <property type="match status" value="1"/>
</dbReference>
<feature type="transmembrane region" description="Helical" evidence="1">
    <location>
        <begin position="6"/>
        <end position="23"/>
    </location>
</feature>
<dbReference type="Proteomes" id="UP000634579">
    <property type="component" value="Unassembled WGS sequence"/>
</dbReference>
<reference evidence="2 3" key="1">
    <citation type="submission" date="2020-10" db="EMBL/GenBank/DDBJ databases">
        <title>Draft genome sequences of plant-associated actinobacteria.</title>
        <authorList>
            <person name="Tarlachkov S.V."/>
            <person name="Starodumova I.P."/>
            <person name="Dorofeeva L.V."/>
            <person name="Prisyazhnaya N.V."/>
            <person name="Roubtsova T.V."/>
            <person name="Chizhov V.N."/>
            <person name="Nadler S.A."/>
            <person name="Subbotin S.A."/>
            <person name="Evtushenko L.I."/>
        </authorList>
    </citation>
    <scope>NUCLEOTIDE SEQUENCE [LARGE SCALE GENOMIC DNA]</scope>
    <source>
        <strain evidence="2 3">VKM Ac-2886</strain>
    </source>
</reference>
<feature type="transmembrane region" description="Helical" evidence="1">
    <location>
        <begin position="43"/>
        <end position="65"/>
    </location>
</feature>
<protein>
    <submittedName>
        <fullName evidence="2">Uncharacterized protein</fullName>
    </submittedName>
</protein>
<keyword evidence="1" id="KW-0812">Transmembrane</keyword>
<keyword evidence="3" id="KW-1185">Reference proteome</keyword>